<keyword evidence="4" id="KW-0472">Membrane</keyword>
<dbReference type="SMART" id="SM00283">
    <property type="entry name" value="MA"/>
    <property type="match status" value="1"/>
</dbReference>
<dbReference type="Pfam" id="PF12729">
    <property type="entry name" value="4HB_MCP_1"/>
    <property type="match status" value="1"/>
</dbReference>
<dbReference type="GO" id="GO:0016020">
    <property type="term" value="C:membrane"/>
    <property type="evidence" value="ECO:0007669"/>
    <property type="project" value="InterPro"/>
</dbReference>
<gene>
    <name evidence="7" type="ORF">DWX93_01610</name>
</gene>
<dbReference type="CDD" id="cd19411">
    <property type="entry name" value="MCP2201-like_sensor"/>
    <property type="match status" value="1"/>
</dbReference>
<dbReference type="GO" id="GO:0004888">
    <property type="term" value="F:transmembrane signaling receptor activity"/>
    <property type="evidence" value="ECO:0007669"/>
    <property type="project" value="InterPro"/>
</dbReference>
<dbReference type="CDD" id="cd06225">
    <property type="entry name" value="HAMP"/>
    <property type="match status" value="1"/>
</dbReference>
<dbReference type="SMART" id="SM00304">
    <property type="entry name" value="HAMP"/>
    <property type="match status" value="1"/>
</dbReference>
<dbReference type="GO" id="GO:0006935">
    <property type="term" value="P:chemotaxis"/>
    <property type="evidence" value="ECO:0007669"/>
    <property type="project" value="InterPro"/>
</dbReference>
<accession>A0A395VEZ0</accession>
<dbReference type="PANTHER" id="PTHR32089:SF112">
    <property type="entry name" value="LYSOZYME-LIKE PROTEIN-RELATED"/>
    <property type="match status" value="1"/>
</dbReference>
<evidence type="ECO:0000259" key="6">
    <source>
        <dbReference type="PROSITE" id="PS50885"/>
    </source>
</evidence>
<evidence type="ECO:0000256" key="4">
    <source>
        <dbReference type="SAM" id="Phobius"/>
    </source>
</evidence>
<dbReference type="GO" id="GO:0007165">
    <property type="term" value="P:signal transduction"/>
    <property type="evidence" value="ECO:0007669"/>
    <property type="project" value="UniProtKB-KW"/>
</dbReference>
<keyword evidence="4" id="KW-0812">Transmembrane</keyword>
<dbReference type="PROSITE" id="PS50111">
    <property type="entry name" value="CHEMOTAXIS_TRANSDUC_2"/>
    <property type="match status" value="1"/>
</dbReference>
<dbReference type="PRINTS" id="PR00260">
    <property type="entry name" value="CHEMTRNSDUCR"/>
</dbReference>
<dbReference type="Gene3D" id="6.10.340.10">
    <property type="match status" value="1"/>
</dbReference>
<dbReference type="InterPro" id="IPR003660">
    <property type="entry name" value="HAMP_dom"/>
</dbReference>
<dbReference type="EMBL" id="QRVL01000001">
    <property type="protein sequence ID" value="RGS42062.1"/>
    <property type="molecule type" value="Genomic_DNA"/>
</dbReference>
<feature type="domain" description="Methyl-accepting transducer" evidence="5">
    <location>
        <begin position="285"/>
        <end position="543"/>
    </location>
</feature>
<feature type="transmembrane region" description="Helical" evidence="4">
    <location>
        <begin position="186"/>
        <end position="207"/>
    </location>
</feature>
<dbReference type="SUPFAM" id="SSF58104">
    <property type="entry name" value="Methyl-accepting chemotaxis protein (MCP) signaling domain"/>
    <property type="match status" value="1"/>
</dbReference>
<proteinExistence type="inferred from homology"/>
<sequence>MKKISTKVLIPVVLLAVIAVISAVTGLKNANELHTSSKEISDTTVNQLMLLNDISSNFKSIDAITYRMCVSTSKDERDQLMEQVDQYRTDIQTSIDSYEALTQTQEEAAAMETLREKFADYTEVYDRIADFISRGNKDKARQICNTVLAPTSENVDGVLTELEGYMEANVDAGVAEQESVYNNSRAVSGVTFVLVLVFFVVAVIGSVRTVVNPVKSVTTQLNDILKEIESGNGDLTRRISLKNKDEIGQLAGGINVFLETLQQIMSRIVIDSREMGEIVSRVSGSVGTANSNACDISAVMEELSATMQEVASAVNTVNTNVAQIGQDVNEITKESQDMNSYATKMQSRAEDMKEKAVANKETTSRMITDIIETLKAAIEESKSVDRVNELTEEILSVSSQTNLLALNASIEAARAGEAGKGFAVVADEIRKLADSTRETANNIQSINALVTQAVNKLANNSNAIVEYIDGTIMPDYDRFVENGVQYRDDAAYVNTTMDHFEEKARNLQQIMEKTVDSIRDISTAIEESANSVGNAASSTTVLVSNIDTVHSEMETNQSISDRLKGEAGRFKNV</sequence>
<protein>
    <submittedName>
        <fullName evidence="7">Methyl-accepting chemotaxis protein</fullName>
    </submittedName>
</protein>
<comment type="caution">
    <text evidence="7">The sequence shown here is derived from an EMBL/GenBank/DDBJ whole genome shotgun (WGS) entry which is preliminary data.</text>
</comment>
<dbReference type="PROSITE" id="PS50885">
    <property type="entry name" value="HAMP"/>
    <property type="match status" value="1"/>
</dbReference>
<feature type="domain" description="HAMP" evidence="6">
    <location>
        <begin position="208"/>
        <end position="266"/>
    </location>
</feature>
<evidence type="ECO:0000259" key="5">
    <source>
        <dbReference type="PROSITE" id="PS50111"/>
    </source>
</evidence>
<evidence type="ECO:0000256" key="2">
    <source>
        <dbReference type="ARBA" id="ARBA00029447"/>
    </source>
</evidence>
<dbReference type="RefSeq" id="WP_118096391.1">
    <property type="nucleotide sequence ID" value="NZ_QRVL01000001.1"/>
</dbReference>
<name>A0A395VEZ0_9FIRM</name>
<dbReference type="InterPro" id="IPR004089">
    <property type="entry name" value="MCPsignal_dom"/>
</dbReference>
<organism evidence="7 8">
    <name type="scientific">Roseburia hominis</name>
    <dbReference type="NCBI Taxonomy" id="301301"/>
    <lineage>
        <taxon>Bacteria</taxon>
        <taxon>Bacillati</taxon>
        <taxon>Bacillota</taxon>
        <taxon>Clostridia</taxon>
        <taxon>Lachnospirales</taxon>
        <taxon>Lachnospiraceae</taxon>
        <taxon>Roseburia</taxon>
    </lineage>
</organism>
<dbReference type="Pfam" id="PF00672">
    <property type="entry name" value="HAMP"/>
    <property type="match status" value="1"/>
</dbReference>
<dbReference type="Pfam" id="PF00015">
    <property type="entry name" value="MCPsignal"/>
    <property type="match status" value="1"/>
</dbReference>
<evidence type="ECO:0000256" key="1">
    <source>
        <dbReference type="ARBA" id="ARBA00023224"/>
    </source>
</evidence>
<keyword evidence="1 3" id="KW-0807">Transducer</keyword>
<dbReference type="AlphaFoldDB" id="A0A395VEZ0"/>
<dbReference type="Gene3D" id="1.10.287.950">
    <property type="entry name" value="Methyl-accepting chemotaxis protein"/>
    <property type="match status" value="1"/>
</dbReference>
<evidence type="ECO:0000313" key="8">
    <source>
        <dbReference type="Proteomes" id="UP000266172"/>
    </source>
</evidence>
<dbReference type="PANTHER" id="PTHR32089">
    <property type="entry name" value="METHYL-ACCEPTING CHEMOTAXIS PROTEIN MCPB"/>
    <property type="match status" value="1"/>
</dbReference>
<dbReference type="InterPro" id="IPR004090">
    <property type="entry name" value="Chemotax_Me-accpt_rcpt"/>
</dbReference>
<evidence type="ECO:0000313" key="7">
    <source>
        <dbReference type="EMBL" id="RGS42062.1"/>
    </source>
</evidence>
<dbReference type="InterPro" id="IPR024478">
    <property type="entry name" value="HlyB_4HB_MCP"/>
</dbReference>
<reference evidence="7 8" key="1">
    <citation type="submission" date="2018-08" db="EMBL/GenBank/DDBJ databases">
        <title>A genome reference for cultivated species of the human gut microbiota.</title>
        <authorList>
            <person name="Zou Y."/>
            <person name="Xue W."/>
            <person name="Luo G."/>
        </authorList>
    </citation>
    <scope>NUCLEOTIDE SEQUENCE [LARGE SCALE GENOMIC DNA]</scope>
    <source>
        <strain evidence="7 8">AF22-12AC</strain>
    </source>
</reference>
<dbReference type="InterPro" id="IPR047347">
    <property type="entry name" value="YvaQ-like_sensor"/>
</dbReference>
<comment type="similarity">
    <text evidence="2">Belongs to the methyl-accepting chemotaxis (MCP) protein family.</text>
</comment>
<evidence type="ECO:0000256" key="3">
    <source>
        <dbReference type="PROSITE-ProRule" id="PRU00284"/>
    </source>
</evidence>
<keyword evidence="4" id="KW-1133">Transmembrane helix</keyword>
<dbReference type="Proteomes" id="UP000266172">
    <property type="component" value="Unassembled WGS sequence"/>
</dbReference>